<evidence type="ECO:0000313" key="2">
    <source>
        <dbReference type="Proteomes" id="UP000595917"/>
    </source>
</evidence>
<keyword evidence="2" id="KW-1185">Reference proteome</keyword>
<sequence>MNKRINFEDNIFILNVRIRMVRDLVLLDADPDIFLEKTLDDLDFIDATLALLLDGLMKNDKLIERTEQLHNLWETETQFEELLSDIANGSGSISVAQFPVIQDRVAAMANLSSNRKSLIDDSRPRDSEEIDPMVVSTDELNELLKDL</sequence>
<dbReference type="Proteomes" id="UP000595917">
    <property type="component" value="Chromosome"/>
</dbReference>
<dbReference type="KEGG" id="bhc:JFL75_14135"/>
<reference evidence="1" key="1">
    <citation type="submission" date="2021-01" db="EMBL/GenBank/DDBJ databases">
        <title>Description of Breznakiella homolactica.</title>
        <authorList>
            <person name="Song Y."/>
            <person name="Brune A."/>
        </authorList>
    </citation>
    <scope>NUCLEOTIDE SEQUENCE</scope>
    <source>
        <strain evidence="1">RmG30</strain>
    </source>
</reference>
<organism evidence="1 2">
    <name type="scientific">Breznakiella homolactica</name>
    <dbReference type="NCBI Taxonomy" id="2798577"/>
    <lineage>
        <taxon>Bacteria</taxon>
        <taxon>Pseudomonadati</taxon>
        <taxon>Spirochaetota</taxon>
        <taxon>Spirochaetia</taxon>
        <taxon>Spirochaetales</taxon>
        <taxon>Breznakiellaceae</taxon>
        <taxon>Breznakiella</taxon>
    </lineage>
</organism>
<gene>
    <name evidence="1" type="ORF">JFL75_14135</name>
</gene>
<accession>A0A7T8BAC4</accession>
<dbReference type="RefSeq" id="WP_215625379.1">
    <property type="nucleotide sequence ID" value="NZ_CP067089.2"/>
</dbReference>
<proteinExistence type="predicted"/>
<dbReference type="EMBL" id="CP067089">
    <property type="protein sequence ID" value="QQO08073.1"/>
    <property type="molecule type" value="Genomic_DNA"/>
</dbReference>
<dbReference type="AlphaFoldDB" id="A0A7T8BAC4"/>
<evidence type="ECO:0000313" key="1">
    <source>
        <dbReference type="EMBL" id="QQO08073.1"/>
    </source>
</evidence>
<protein>
    <submittedName>
        <fullName evidence="1">Uncharacterized protein</fullName>
    </submittedName>
</protein>
<name>A0A7T8BAC4_9SPIR</name>